<dbReference type="EMBL" id="AMCW01000090">
    <property type="protein sequence ID" value="EKK01551.1"/>
    <property type="molecule type" value="Genomic_DNA"/>
</dbReference>
<feature type="transmembrane region" description="Helical" evidence="1">
    <location>
        <begin position="64"/>
        <end position="89"/>
    </location>
</feature>
<gene>
    <name evidence="2" type="ORF">RBSH_03112</name>
</gene>
<feature type="transmembrane region" description="Helical" evidence="1">
    <location>
        <begin position="33"/>
        <end position="52"/>
    </location>
</feature>
<keyword evidence="1" id="KW-1133">Transmembrane helix</keyword>
<sequence length="95" mass="10334">MLVALCILFCIGSPAMIIFRIVGILAPYARYGLLVQWLIVILHFGFPIAALIAGRCSGYHKNSVVVSVATWLAGFQFVLLVIFAGLAYLGSLSFR</sequence>
<dbReference type="AlphaFoldDB" id="K5E6Y2"/>
<evidence type="ECO:0000256" key="1">
    <source>
        <dbReference type="SAM" id="Phobius"/>
    </source>
</evidence>
<dbReference type="Proteomes" id="UP000007993">
    <property type="component" value="Unassembled WGS sequence"/>
</dbReference>
<keyword evidence="1" id="KW-0812">Transmembrane</keyword>
<keyword evidence="1" id="KW-0472">Membrane</keyword>
<evidence type="ECO:0000313" key="2">
    <source>
        <dbReference type="EMBL" id="EKK01551.1"/>
    </source>
</evidence>
<dbReference type="PATRIC" id="fig|993517.3.peg.3375"/>
<accession>K5E6Y2</accession>
<evidence type="ECO:0000313" key="3">
    <source>
        <dbReference type="Proteomes" id="UP000007993"/>
    </source>
</evidence>
<proteinExistence type="predicted"/>
<reference evidence="2 3" key="1">
    <citation type="journal article" date="2013" name="Mar. Genomics">
        <title>Expression of sulfatases in Rhodopirellula baltica and the diversity of sulfatases in the genus Rhodopirellula.</title>
        <authorList>
            <person name="Wegner C.E."/>
            <person name="Richter-Heitmann T."/>
            <person name="Klindworth A."/>
            <person name="Klockow C."/>
            <person name="Richter M."/>
            <person name="Achstetter T."/>
            <person name="Glockner F.O."/>
            <person name="Harder J."/>
        </authorList>
    </citation>
    <scope>NUCLEOTIDE SEQUENCE [LARGE SCALE GENOMIC DNA]</scope>
    <source>
        <strain evidence="2 3">SH28</strain>
    </source>
</reference>
<protein>
    <submittedName>
        <fullName evidence="2">Uncharacterized protein</fullName>
    </submittedName>
</protein>
<organism evidence="2 3">
    <name type="scientific">Rhodopirellula baltica SH28</name>
    <dbReference type="NCBI Taxonomy" id="993517"/>
    <lineage>
        <taxon>Bacteria</taxon>
        <taxon>Pseudomonadati</taxon>
        <taxon>Planctomycetota</taxon>
        <taxon>Planctomycetia</taxon>
        <taxon>Pirellulales</taxon>
        <taxon>Pirellulaceae</taxon>
        <taxon>Rhodopirellula</taxon>
    </lineage>
</organism>
<comment type="caution">
    <text evidence="2">The sequence shown here is derived from an EMBL/GenBank/DDBJ whole genome shotgun (WGS) entry which is preliminary data.</text>
</comment>
<name>K5E6Y2_RHOBT</name>